<gene>
    <name evidence="2" type="ORF">CSW27_08045</name>
</gene>
<feature type="region of interest" description="Disordered" evidence="1">
    <location>
        <begin position="66"/>
        <end position="90"/>
    </location>
</feature>
<evidence type="ECO:0000313" key="2">
    <source>
        <dbReference type="EMBL" id="RTI13836.1"/>
    </source>
</evidence>
<comment type="caution">
    <text evidence="2">The sequence shown here is derived from an EMBL/GenBank/DDBJ whole genome shotgun (WGS) entry which is preliminary data.</text>
</comment>
<feature type="non-terminal residue" evidence="2">
    <location>
        <position position="1"/>
    </location>
</feature>
<dbReference type="AlphaFoldDB" id="A0A430UWU8"/>
<reference evidence="2 3" key="1">
    <citation type="journal article" date="2019" name="Extremophiles">
        <title>Biogeography of thermophiles and predominance of Thermus scotoductus in domestic water heaters.</title>
        <authorList>
            <person name="Wilpiszeski R.L."/>
            <person name="Zhang Z."/>
            <person name="House C.H."/>
        </authorList>
    </citation>
    <scope>NUCLEOTIDE SEQUENCE [LARGE SCALE GENOMIC DNA]</scope>
    <source>
        <strain evidence="2 3">14_S14</strain>
    </source>
</reference>
<evidence type="ECO:0000313" key="3">
    <source>
        <dbReference type="Proteomes" id="UP000287155"/>
    </source>
</evidence>
<accession>A0A430UWU8</accession>
<organism evidence="2 3">
    <name type="scientific">Thermus scotoductus</name>
    <dbReference type="NCBI Taxonomy" id="37636"/>
    <lineage>
        <taxon>Bacteria</taxon>
        <taxon>Thermotogati</taxon>
        <taxon>Deinococcota</taxon>
        <taxon>Deinococci</taxon>
        <taxon>Thermales</taxon>
        <taxon>Thermaceae</taxon>
        <taxon>Thermus</taxon>
    </lineage>
</organism>
<protein>
    <submittedName>
        <fullName evidence="2">Uncharacterized protein</fullName>
    </submittedName>
</protein>
<name>A0A430UWU8_THESC</name>
<dbReference type="Proteomes" id="UP000287155">
    <property type="component" value="Unassembled WGS sequence"/>
</dbReference>
<sequence>WLGEAGAIASAPRVGNARDGGRGGRWGWKDGQVVRVRLRRGRARPHTREEIAHPWRDLQRDIKSRRTVVSQSYTPPKGVYMIGTPPSGGS</sequence>
<evidence type="ECO:0000256" key="1">
    <source>
        <dbReference type="SAM" id="MobiDB-lite"/>
    </source>
</evidence>
<dbReference type="EMBL" id="PEMJ01000259">
    <property type="protein sequence ID" value="RTI13836.1"/>
    <property type="molecule type" value="Genomic_DNA"/>
</dbReference>
<proteinExistence type="predicted"/>